<reference evidence="1" key="1">
    <citation type="submission" date="2023-06" db="EMBL/GenBank/DDBJ databases">
        <authorList>
            <consortium name="Lawrence Berkeley National Laboratory"/>
            <person name="Ahrendt S."/>
            <person name="Sahu N."/>
            <person name="Indic B."/>
            <person name="Wong-Bajracharya J."/>
            <person name="Merenyi Z."/>
            <person name="Ke H.-M."/>
            <person name="Monk M."/>
            <person name="Kocsube S."/>
            <person name="Drula E."/>
            <person name="Lipzen A."/>
            <person name="Balint B."/>
            <person name="Henrissat B."/>
            <person name="Andreopoulos B."/>
            <person name="Martin F.M."/>
            <person name="Harder C.B."/>
            <person name="Rigling D."/>
            <person name="Ford K.L."/>
            <person name="Foster G.D."/>
            <person name="Pangilinan J."/>
            <person name="Papanicolaou A."/>
            <person name="Barry K."/>
            <person name="LaButti K."/>
            <person name="Viragh M."/>
            <person name="Koriabine M."/>
            <person name="Yan M."/>
            <person name="Riley R."/>
            <person name="Champramary S."/>
            <person name="Plett K.L."/>
            <person name="Tsai I.J."/>
            <person name="Slot J."/>
            <person name="Sipos G."/>
            <person name="Plett J."/>
            <person name="Nagy L.G."/>
            <person name="Grigoriev I.V."/>
        </authorList>
    </citation>
    <scope>NUCLEOTIDE SEQUENCE</scope>
    <source>
        <strain evidence="1">ICMP 16352</strain>
    </source>
</reference>
<sequence>MSVQELVEWPAPTPIKHSTISRVPTDMSVQEWVGWPAPTPIKHSTISRVPTAISIPRAIDGWLSVTKSTDFYWETSIFLVENVLFRVPRHQFIEKSETFRAKFELACQEATSNGTIEGDTNSKPIKLQGVSKVDFERLLKFMSRLYPFEIISHEGWISILKLSTMWEMTEIRNAAIAGILECQLKIDATERISLGKEHNVPMLVTSGIVSLVNQRGGVSEKQIAALGLEMALRIQCIRVKLLEDGTRESMFPEDCVRAVAKTVFHGEWSFEESIKG</sequence>
<gene>
    <name evidence="1" type="ORF">IW261DRAFT_1559705</name>
</gene>
<dbReference type="CDD" id="cd18186">
    <property type="entry name" value="BTB_POZ_ZBTB_KLHL-like"/>
    <property type="match status" value="1"/>
</dbReference>
<evidence type="ECO:0000313" key="1">
    <source>
        <dbReference type="EMBL" id="KAK0486300.1"/>
    </source>
</evidence>
<dbReference type="InterPro" id="IPR011333">
    <property type="entry name" value="SKP1/BTB/POZ_sf"/>
</dbReference>
<organism evidence="1 2">
    <name type="scientific">Armillaria novae-zelandiae</name>
    <dbReference type="NCBI Taxonomy" id="153914"/>
    <lineage>
        <taxon>Eukaryota</taxon>
        <taxon>Fungi</taxon>
        <taxon>Dikarya</taxon>
        <taxon>Basidiomycota</taxon>
        <taxon>Agaricomycotina</taxon>
        <taxon>Agaricomycetes</taxon>
        <taxon>Agaricomycetidae</taxon>
        <taxon>Agaricales</taxon>
        <taxon>Marasmiineae</taxon>
        <taxon>Physalacriaceae</taxon>
        <taxon>Armillaria</taxon>
    </lineage>
</organism>
<dbReference type="SUPFAM" id="SSF54695">
    <property type="entry name" value="POZ domain"/>
    <property type="match status" value="1"/>
</dbReference>
<protein>
    <recommendedName>
        <fullName evidence="3">BTB domain-containing protein</fullName>
    </recommendedName>
</protein>
<dbReference type="Gene3D" id="3.30.710.10">
    <property type="entry name" value="Potassium Channel Kv1.1, Chain A"/>
    <property type="match status" value="1"/>
</dbReference>
<dbReference type="EMBL" id="JAUEPR010000004">
    <property type="protein sequence ID" value="KAK0486300.1"/>
    <property type="molecule type" value="Genomic_DNA"/>
</dbReference>
<name>A0AA39UNR0_9AGAR</name>
<evidence type="ECO:0008006" key="3">
    <source>
        <dbReference type="Google" id="ProtNLM"/>
    </source>
</evidence>
<keyword evidence="2" id="KW-1185">Reference proteome</keyword>
<comment type="caution">
    <text evidence="1">The sequence shown here is derived from an EMBL/GenBank/DDBJ whole genome shotgun (WGS) entry which is preliminary data.</text>
</comment>
<proteinExistence type="predicted"/>
<dbReference type="Proteomes" id="UP001175227">
    <property type="component" value="Unassembled WGS sequence"/>
</dbReference>
<dbReference type="AlphaFoldDB" id="A0AA39UNR0"/>
<evidence type="ECO:0000313" key="2">
    <source>
        <dbReference type="Proteomes" id="UP001175227"/>
    </source>
</evidence>
<accession>A0AA39UNR0</accession>